<dbReference type="InterPro" id="IPR010270">
    <property type="entry name" value="Phage_P2_GpM"/>
</dbReference>
<proteinExistence type="predicted"/>
<reference evidence="1 2" key="1">
    <citation type="submission" date="2018-11" db="EMBL/GenBank/DDBJ databases">
        <title>The first complete genome of Serratia liquefaciens isolated from metalophyte plant revel distinctness adaptive mechanisms in an extreme habitat.</title>
        <authorList>
            <person name="Caneschi W.L."/>
            <person name="Sanchez A.B."/>
            <person name="Felestrino E.B."/>
            <person name="Assis R.A.B."/>
            <person name="Lemes C.G.C."/>
            <person name="Cordeiro I.F."/>
            <person name="Fonseca N.P."/>
            <person name="Villa M."/>
            <person name="Vieira I.T."/>
            <person name="Moraes L.A."/>
            <person name="Kamino L.H.Y."/>
            <person name="do Carmo F."/>
            <person name="Garcia C.M."/>
            <person name="Almeida N.F."/>
            <person name="Silva R.S."/>
            <person name="Ferro J.A."/>
            <person name="Ferro M.I.T."/>
            <person name="Varani A.M."/>
            <person name="Ferreira R.M."/>
            <person name="dos Santos V.L."/>
            <person name="Silva U.C."/>
            <person name="Setubal J.C."/>
            <person name="Moreira L.M."/>
        </authorList>
    </citation>
    <scope>NUCLEOTIDE SEQUENCE [LARGE SCALE GENOMIC DNA]</scope>
    <source>
        <strain evidence="1 2">FG3</strain>
    </source>
</reference>
<organism evidence="1 2">
    <name type="scientific">Serratia liquefaciens</name>
    <dbReference type="NCBI Taxonomy" id="614"/>
    <lineage>
        <taxon>Bacteria</taxon>
        <taxon>Pseudomonadati</taxon>
        <taxon>Pseudomonadota</taxon>
        <taxon>Gammaproteobacteria</taxon>
        <taxon>Enterobacterales</taxon>
        <taxon>Yersiniaceae</taxon>
        <taxon>Serratia</taxon>
    </lineage>
</organism>
<name>A0A515CRX0_SERLI</name>
<dbReference type="EMBL" id="CP033893">
    <property type="protein sequence ID" value="QDL30873.1"/>
    <property type="molecule type" value="Genomic_DNA"/>
</dbReference>
<dbReference type="GO" id="GO:0003677">
    <property type="term" value="F:DNA binding"/>
    <property type="evidence" value="ECO:0007669"/>
    <property type="project" value="InterPro"/>
</dbReference>
<dbReference type="Proteomes" id="UP000317572">
    <property type="component" value="Chromosome"/>
</dbReference>
<gene>
    <name evidence="1" type="ORF">EGO53_03310</name>
</gene>
<dbReference type="RefSeq" id="WP_142814683.1">
    <property type="nucleotide sequence ID" value="NZ_CP033893.1"/>
</dbReference>
<dbReference type="AlphaFoldDB" id="A0A515CRX0"/>
<accession>A0A515CRX0</accession>
<sequence>MAMSPCQRHRARIKAAQALDNREALTASPVSFHLQKLELEADIERLRSLPMTADRIDMKRDELLPRWLPTVEAYLAGEKRYMNPALVYCAIWLFDTGEMERALDWADIAISEGQAMPENFKSTMPAFVADTVLAWATDEAAAGHSIEPYFSRTFNNIRDKWRLHEDINAKWFKFAGLYLLRDENGAPRATAVEDVDVLEQADALLAQAEKYNKNAGVKTMRTKIAARINGLTAE</sequence>
<evidence type="ECO:0000313" key="2">
    <source>
        <dbReference type="Proteomes" id="UP000317572"/>
    </source>
</evidence>
<evidence type="ECO:0000313" key="1">
    <source>
        <dbReference type="EMBL" id="QDL30873.1"/>
    </source>
</evidence>
<dbReference type="GO" id="GO:0004519">
    <property type="term" value="F:endonuclease activity"/>
    <property type="evidence" value="ECO:0007669"/>
    <property type="project" value="InterPro"/>
</dbReference>
<protein>
    <submittedName>
        <fullName evidence="1">Terminase</fullName>
    </submittedName>
</protein>
<dbReference type="Pfam" id="PF05944">
    <property type="entry name" value="Phage_term_smal"/>
    <property type="match status" value="1"/>
</dbReference>